<dbReference type="OrthoDB" id="9789238at2"/>
<dbReference type="NCBIfam" id="NF008293">
    <property type="entry name" value="PRK11073.1"/>
    <property type="match status" value="1"/>
</dbReference>
<dbReference type="PANTHER" id="PTHR43065:SF16">
    <property type="entry name" value="SENSORY HISTIDINE KINASE_PHOSPHATASE NTRB"/>
    <property type="match status" value="1"/>
</dbReference>
<dbReference type="InterPro" id="IPR036890">
    <property type="entry name" value="HATPase_C_sf"/>
</dbReference>
<evidence type="ECO:0000256" key="8">
    <source>
        <dbReference type="ARBA" id="ARBA00023012"/>
    </source>
</evidence>
<dbReference type="EC" id="2.7.13.3" evidence="2"/>
<proteinExistence type="predicted"/>
<evidence type="ECO:0000256" key="3">
    <source>
        <dbReference type="ARBA" id="ARBA00022553"/>
    </source>
</evidence>
<dbReference type="SUPFAM" id="SSF47384">
    <property type="entry name" value="Homodimeric domain of signal transducing histidine kinase"/>
    <property type="match status" value="1"/>
</dbReference>
<dbReference type="InterPro" id="IPR000014">
    <property type="entry name" value="PAS"/>
</dbReference>
<keyword evidence="8" id="KW-0902">Two-component regulatory system</keyword>
<dbReference type="GO" id="GO:0000155">
    <property type="term" value="F:phosphorelay sensor kinase activity"/>
    <property type="evidence" value="ECO:0007669"/>
    <property type="project" value="InterPro"/>
</dbReference>
<evidence type="ECO:0000313" key="15">
    <source>
        <dbReference type="EMBL" id="GGG49804.1"/>
    </source>
</evidence>
<dbReference type="CDD" id="cd00082">
    <property type="entry name" value="HisKA"/>
    <property type="match status" value="1"/>
</dbReference>
<dbReference type="CDD" id="cd00130">
    <property type="entry name" value="PAS"/>
    <property type="match status" value="1"/>
</dbReference>
<dbReference type="Pfam" id="PF08448">
    <property type="entry name" value="PAS_4"/>
    <property type="match status" value="1"/>
</dbReference>
<reference evidence="15" key="2">
    <citation type="submission" date="2020-09" db="EMBL/GenBank/DDBJ databases">
        <authorList>
            <person name="Sun Q."/>
            <person name="Zhou Y."/>
        </authorList>
    </citation>
    <scope>NUCLEOTIDE SEQUENCE</scope>
    <source>
        <strain evidence="15">CGMCC 1.15425</strain>
    </source>
</reference>
<evidence type="ECO:0000256" key="2">
    <source>
        <dbReference type="ARBA" id="ARBA00012438"/>
    </source>
</evidence>
<dbReference type="InterPro" id="IPR013656">
    <property type="entry name" value="PAS_4"/>
</dbReference>
<keyword evidence="3" id="KW-0597">Phosphoprotein</keyword>
<dbReference type="PRINTS" id="PR00344">
    <property type="entry name" value="BCTRLSENSOR"/>
</dbReference>
<sequence>MLTNLKVFRRLMDNLSTAVLVFDKSLQLQYINLAAESLLAISGRQFHNAPLQDILIDGDADIQDIHQAMSEHRSYTKRRTQLHIINGLSLQVDYSVSPVHDLDGAAVLIEIQGLNYAERISRDENLISTHETTRELVRGLAHEIKNPLGGIRGAAQLLASELPDGELTDYTNVIIEEADRLHKLVDRLVGSRKPMEFQEMNIHEVLERVRNLIEAEVKDRDIRIVRDYDPSIPDISGDPEQLIQATLNIVRNAVQALDSPHVHHCSGVIELRTRIMRNVTIGSFYHRLAAKIEIVDNGPGVPKELADNIFFPMISGRPEGTGLGLSIAHSIVNQHKGIIECDSEPGKTRFAIYLPVNSDSEPAANGSRGSS</sequence>
<dbReference type="InterPro" id="IPR035965">
    <property type="entry name" value="PAS-like_dom_sf"/>
</dbReference>
<dbReference type="EMBL" id="BMIY01000002">
    <property type="protein sequence ID" value="GGG49804.1"/>
    <property type="molecule type" value="Genomic_DNA"/>
</dbReference>
<dbReference type="Pfam" id="PF00512">
    <property type="entry name" value="HisKA"/>
    <property type="match status" value="1"/>
</dbReference>
<name>A0A917GLD9_9GAMM</name>
<dbReference type="InterPro" id="IPR003594">
    <property type="entry name" value="HATPase_dom"/>
</dbReference>
<dbReference type="PROSITE" id="PS50109">
    <property type="entry name" value="HIS_KIN"/>
    <property type="match status" value="1"/>
</dbReference>
<feature type="domain" description="Histidine kinase" evidence="14">
    <location>
        <begin position="139"/>
        <end position="358"/>
    </location>
</feature>
<comment type="caution">
    <text evidence="15">The sequence shown here is derived from an EMBL/GenBank/DDBJ whole genome shotgun (WGS) entry which is preliminary data.</text>
</comment>
<dbReference type="Gene3D" id="3.30.565.10">
    <property type="entry name" value="Histidine kinase-like ATPase, C-terminal domain"/>
    <property type="match status" value="1"/>
</dbReference>
<evidence type="ECO:0000256" key="10">
    <source>
        <dbReference type="ARBA" id="ARBA00037696"/>
    </source>
</evidence>
<dbReference type="SUPFAM" id="SSF55785">
    <property type="entry name" value="PYP-like sensor domain (PAS domain)"/>
    <property type="match status" value="1"/>
</dbReference>
<keyword evidence="5" id="KW-0547">Nucleotide-binding</keyword>
<dbReference type="SMART" id="SM00091">
    <property type="entry name" value="PAS"/>
    <property type="match status" value="1"/>
</dbReference>
<dbReference type="SMART" id="SM00387">
    <property type="entry name" value="HATPase_c"/>
    <property type="match status" value="1"/>
</dbReference>
<dbReference type="AlphaFoldDB" id="A0A917GLD9"/>
<dbReference type="Proteomes" id="UP000627715">
    <property type="component" value="Unassembled WGS sequence"/>
</dbReference>
<dbReference type="InterPro" id="IPR036097">
    <property type="entry name" value="HisK_dim/P_sf"/>
</dbReference>
<dbReference type="Pfam" id="PF02518">
    <property type="entry name" value="HATPase_c"/>
    <property type="match status" value="1"/>
</dbReference>
<dbReference type="SMART" id="SM00388">
    <property type="entry name" value="HisKA"/>
    <property type="match status" value="1"/>
</dbReference>
<evidence type="ECO:0000256" key="13">
    <source>
        <dbReference type="ARBA" id="ARBA00043094"/>
    </source>
</evidence>
<keyword evidence="7" id="KW-0067">ATP-binding</keyword>
<dbReference type="Gene3D" id="1.10.287.130">
    <property type="match status" value="1"/>
</dbReference>
<dbReference type="InterPro" id="IPR005467">
    <property type="entry name" value="His_kinase_dom"/>
</dbReference>
<keyword evidence="4" id="KW-0808">Transferase</keyword>
<evidence type="ECO:0000256" key="7">
    <source>
        <dbReference type="ARBA" id="ARBA00022840"/>
    </source>
</evidence>
<comment type="function">
    <text evidence="10">Member of the two-component regulatory system NtrB/NtrC, which controls expression of the nitrogen-regulated (ntr) genes in response to nitrogen limitation. Under conditions of nitrogen limitation, NtrB autophosphorylates and transfers the phosphoryl group to NtrC. In the presence of nitrogen, acts as a phosphatase that dephosphorylates and inactivates NtrC.</text>
</comment>
<evidence type="ECO:0000256" key="12">
    <source>
        <dbReference type="ARBA" id="ARBA00042313"/>
    </source>
</evidence>
<keyword evidence="16" id="KW-1185">Reference proteome</keyword>
<dbReference type="RefSeq" id="WP_068812027.1">
    <property type="nucleotide sequence ID" value="NZ_BMIY01000002.1"/>
</dbReference>
<evidence type="ECO:0000256" key="4">
    <source>
        <dbReference type="ARBA" id="ARBA00022679"/>
    </source>
</evidence>
<dbReference type="InterPro" id="IPR004358">
    <property type="entry name" value="Sig_transdc_His_kin-like_C"/>
</dbReference>
<evidence type="ECO:0000313" key="16">
    <source>
        <dbReference type="Proteomes" id="UP000627715"/>
    </source>
</evidence>
<evidence type="ECO:0000256" key="1">
    <source>
        <dbReference type="ARBA" id="ARBA00000085"/>
    </source>
</evidence>
<dbReference type="PANTHER" id="PTHR43065">
    <property type="entry name" value="SENSOR HISTIDINE KINASE"/>
    <property type="match status" value="1"/>
</dbReference>
<comment type="catalytic activity">
    <reaction evidence="1">
        <text>ATP + protein L-histidine = ADP + protein N-phospho-L-histidine.</text>
        <dbReference type="EC" id="2.7.13.3"/>
    </reaction>
</comment>
<protein>
    <recommendedName>
        <fullName evidence="11">Sensory histidine kinase/phosphatase NtrB</fullName>
        <ecNumber evidence="2">2.7.13.3</ecNumber>
    </recommendedName>
    <alternativeName>
        <fullName evidence="12">Nitrogen regulation protein NR(II)</fullName>
    </alternativeName>
    <alternativeName>
        <fullName evidence="13">Nitrogen regulator II</fullName>
    </alternativeName>
</protein>
<evidence type="ECO:0000256" key="5">
    <source>
        <dbReference type="ARBA" id="ARBA00022741"/>
    </source>
</evidence>
<dbReference type="InterPro" id="IPR003661">
    <property type="entry name" value="HisK_dim/P_dom"/>
</dbReference>
<evidence type="ECO:0000256" key="11">
    <source>
        <dbReference type="ARBA" id="ARBA00039567"/>
    </source>
</evidence>
<evidence type="ECO:0000256" key="6">
    <source>
        <dbReference type="ARBA" id="ARBA00022777"/>
    </source>
</evidence>
<evidence type="ECO:0000259" key="14">
    <source>
        <dbReference type="PROSITE" id="PS50109"/>
    </source>
</evidence>
<keyword evidence="9" id="KW-0535">Nitrogen fixation</keyword>
<dbReference type="SUPFAM" id="SSF55874">
    <property type="entry name" value="ATPase domain of HSP90 chaperone/DNA topoisomerase II/histidine kinase"/>
    <property type="match status" value="1"/>
</dbReference>
<organism evidence="15 16">
    <name type="scientific">Pseudohongiella nitratireducens</name>
    <dbReference type="NCBI Taxonomy" id="1768907"/>
    <lineage>
        <taxon>Bacteria</taxon>
        <taxon>Pseudomonadati</taxon>
        <taxon>Pseudomonadota</taxon>
        <taxon>Gammaproteobacteria</taxon>
        <taxon>Pseudomonadales</taxon>
        <taxon>Pseudohongiellaceae</taxon>
        <taxon>Pseudohongiella</taxon>
    </lineage>
</organism>
<gene>
    <name evidence="15" type="ORF">GCM10011403_03660</name>
</gene>
<dbReference type="Gene3D" id="3.30.450.20">
    <property type="entry name" value="PAS domain"/>
    <property type="match status" value="1"/>
</dbReference>
<dbReference type="GO" id="GO:0005524">
    <property type="term" value="F:ATP binding"/>
    <property type="evidence" value="ECO:0007669"/>
    <property type="project" value="UniProtKB-KW"/>
</dbReference>
<reference evidence="15" key="1">
    <citation type="journal article" date="2014" name="Int. J. Syst. Evol. Microbiol.">
        <title>Complete genome sequence of Corynebacterium casei LMG S-19264T (=DSM 44701T), isolated from a smear-ripened cheese.</title>
        <authorList>
            <consortium name="US DOE Joint Genome Institute (JGI-PGF)"/>
            <person name="Walter F."/>
            <person name="Albersmeier A."/>
            <person name="Kalinowski J."/>
            <person name="Ruckert C."/>
        </authorList>
    </citation>
    <scope>NUCLEOTIDE SEQUENCE</scope>
    <source>
        <strain evidence="15">CGMCC 1.15425</strain>
    </source>
</reference>
<evidence type="ECO:0000256" key="9">
    <source>
        <dbReference type="ARBA" id="ARBA00023231"/>
    </source>
</evidence>
<accession>A0A917GLD9</accession>
<keyword evidence="6 15" id="KW-0418">Kinase</keyword>